<proteinExistence type="predicted"/>
<dbReference type="AlphaFoldDB" id="A0A0G2GD33"/>
<dbReference type="SMART" id="SM00240">
    <property type="entry name" value="FHA"/>
    <property type="match status" value="1"/>
</dbReference>
<organism evidence="4 5">
    <name type="scientific">Phaeomoniella chlamydospora</name>
    <name type="common">Phaeoacremonium chlamydosporum</name>
    <dbReference type="NCBI Taxonomy" id="158046"/>
    <lineage>
        <taxon>Eukaryota</taxon>
        <taxon>Fungi</taxon>
        <taxon>Dikarya</taxon>
        <taxon>Ascomycota</taxon>
        <taxon>Pezizomycotina</taxon>
        <taxon>Eurotiomycetes</taxon>
        <taxon>Chaetothyriomycetidae</taxon>
        <taxon>Phaeomoniellales</taxon>
        <taxon>Phaeomoniellaceae</taxon>
        <taxon>Phaeomoniella</taxon>
    </lineage>
</organism>
<dbReference type="InterPro" id="IPR051176">
    <property type="entry name" value="Cent_Immune-Sig_Mod"/>
</dbReference>
<accession>A0A0G2GD33</accession>
<dbReference type="PANTHER" id="PTHR15715">
    <property type="entry name" value="CENTROSOMAL PROTEIN OF 170 KDA"/>
    <property type="match status" value="1"/>
</dbReference>
<feature type="region of interest" description="Disordered" evidence="1">
    <location>
        <begin position="582"/>
        <end position="606"/>
    </location>
</feature>
<dbReference type="PANTHER" id="PTHR15715:SF37">
    <property type="entry name" value="LD47843P"/>
    <property type="match status" value="1"/>
</dbReference>
<name>A0A0G2GD33_PHACM</name>
<keyword evidence="2" id="KW-0472">Membrane</keyword>
<gene>
    <name evidence="4" type="ORF">UCRPC4_g03524</name>
</gene>
<feature type="domain" description="FHA" evidence="3">
    <location>
        <begin position="36"/>
        <end position="97"/>
    </location>
</feature>
<dbReference type="GO" id="GO:0005737">
    <property type="term" value="C:cytoplasm"/>
    <property type="evidence" value="ECO:0007669"/>
    <property type="project" value="TreeGrafter"/>
</dbReference>
<sequence>MAKPKVAVIVNLSISSGTYDPHTNRSFVLKAPAFAMSIGRSSRSEDGKLFPRADNGWFDSRVVSREHAVIKAFPDMNAVFIEDAGSMHGTFVNEHKVGPREKEMLANGDQLRFGADVSRGPDVFPPVRARLTYEWIKDWVNVDDIASVFEVSDGEGSDIELIEESYKRPDGGDHTTPYGSRIFSVPDSDISAAGSFVSDDDDLRDEQDDNFLPSSARTLMKELQPLVQDYPVNINSDKHCENAPSHQPPTPPEETAPVVEVVVEGRSPEAPFVNGESKQENAQIDPHTVIVGTPVSKPTDISQLITESNITESDSDSNYSEEEYPIADDSMCSDTSESVDTDNLSTANVGRNEWADDPEHLHEMHANENGFDGHNGRIPPYSGSSWEGVQSGSNEAPLDSPEYHRSTVDHQLDHDDSGYHRLALDTLLPAPPSRPNVAACSLRLARLPSPSDAAMPKPSTIPMNEGLPPFNTFPEVPGVHGQAQSRPASKSDGLPGAIYSTQQPHQIYRSVWVPKVPDLDLDFGPLDDVAPYYYDEAEEAMRTWGSSSTVTATGKTKLTIDEIVDKQSSRPSSPTILKLKRKRDDISDLNEPENGKATGSSVKVEQRNVVSCDGKSNHKVTETPAVNDNVEPPNKKAKFGFSESSGPTIARYAAVASAGAIAGALGLFGALVSLPPDYFA</sequence>
<keyword evidence="5" id="KW-1185">Reference proteome</keyword>
<evidence type="ECO:0000313" key="5">
    <source>
        <dbReference type="Proteomes" id="UP000053317"/>
    </source>
</evidence>
<evidence type="ECO:0000259" key="3">
    <source>
        <dbReference type="PROSITE" id="PS50006"/>
    </source>
</evidence>
<dbReference type="InterPro" id="IPR000253">
    <property type="entry name" value="FHA_dom"/>
</dbReference>
<reference evidence="4 5" key="1">
    <citation type="submission" date="2015-05" db="EMBL/GenBank/DDBJ databases">
        <title>Distinctive expansion of gene families associated with plant cell wall degradation and secondary metabolism in the genomes of grapevine trunk pathogens.</title>
        <authorList>
            <person name="Lawrence D.P."/>
            <person name="Travadon R."/>
            <person name="Rolshausen P.E."/>
            <person name="Baumgartner K."/>
        </authorList>
    </citation>
    <scope>NUCLEOTIDE SEQUENCE [LARGE SCALE GENOMIC DNA]</scope>
    <source>
        <strain evidence="4">UCRPC4</strain>
    </source>
</reference>
<evidence type="ECO:0000256" key="2">
    <source>
        <dbReference type="SAM" id="Phobius"/>
    </source>
</evidence>
<evidence type="ECO:0000313" key="4">
    <source>
        <dbReference type="EMBL" id="KKY21573.1"/>
    </source>
</evidence>
<keyword evidence="2" id="KW-1133">Transmembrane helix</keyword>
<feature type="transmembrane region" description="Helical" evidence="2">
    <location>
        <begin position="652"/>
        <end position="674"/>
    </location>
</feature>
<evidence type="ECO:0000256" key="1">
    <source>
        <dbReference type="SAM" id="MobiDB-lite"/>
    </source>
</evidence>
<dbReference type="Pfam" id="PF00498">
    <property type="entry name" value="FHA"/>
    <property type="match status" value="1"/>
</dbReference>
<comment type="caution">
    <text evidence="4">The sequence shown here is derived from an EMBL/GenBank/DDBJ whole genome shotgun (WGS) entry which is preliminary data.</text>
</comment>
<keyword evidence="2" id="KW-0812">Transmembrane</keyword>
<dbReference type="SUPFAM" id="SSF49879">
    <property type="entry name" value="SMAD/FHA domain"/>
    <property type="match status" value="1"/>
</dbReference>
<protein>
    <submittedName>
        <fullName evidence="4">Putative fha domain protein</fullName>
    </submittedName>
</protein>
<feature type="compositionally biased region" description="Polar residues" evidence="1">
    <location>
        <begin position="383"/>
        <end position="394"/>
    </location>
</feature>
<dbReference type="CDD" id="cd00060">
    <property type="entry name" value="FHA"/>
    <property type="match status" value="1"/>
</dbReference>
<feature type="region of interest" description="Disordered" evidence="1">
    <location>
        <begin position="383"/>
        <end position="403"/>
    </location>
</feature>
<dbReference type="Proteomes" id="UP000053317">
    <property type="component" value="Unassembled WGS sequence"/>
</dbReference>
<dbReference type="OrthoDB" id="4096268at2759"/>
<dbReference type="PROSITE" id="PS50006">
    <property type="entry name" value="FHA_DOMAIN"/>
    <property type="match status" value="1"/>
</dbReference>
<reference evidence="4 5" key="2">
    <citation type="submission" date="2015-05" db="EMBL/GenBank/DDBJ databases">
        <authorList>
            <person name="Morales-Cruz A."/>
            <person name="Amrine K.C."/>
            <person name="Cantu D."/>
        </authorList>
    </citation>
    <scope>NUCLEOTIDE SEQUENCE [LARGE SCALE GENOMIC DNA]</scope>
    <source>
        <strain evidence="4">UCRPC4</strain>
    </source>
</reference>
<dbReference type="Gene3D" id="2.60.200.20">
    <property type="match status" value="1"/>
</dbReference>
<dbReference type="InterPro" id="IPR008984">
    <property type="entry name" value="SMAD_FHA_dom_sf"/>
</dbReference>
<dbReference type="EMBL" id="LCWF01000083">
    <property type="protein sequence ID" value="KKY21573.1"/>
    <property type="molecule type" value="Genomic_DNA"/>
</dbReference>